<feature type="transmembrane region" description="Helical" evidence="6">
    <location>
        <begin position="117"/>
        <end position="136"/>
    </location>
</feature>
<dbReference type="GO" id="GO:0005886">
    <property type="term" value="C:plasma membrane"/>
    <property type="evidence" value="ECO:0007669"/>
    <property type="project" value="UniProtKB-SubCell"/>
</dbReference>
<accession>A0A645CHB1</accession>
<dbReference type="InterPro" id="IPR015867">
    <property type="entry name" value="N-reg_PII/ATP_PRibTrfase_C"/>
</dbReference>
<evidence type="ECO:0000256" key="6">
    <source>
        <dbReference type="SAM" id="Phobius"/>
    </source>
</evidence>
<evidence type="ECO:0000256" key="4">
    <source>
        <dbReference type="ARBA" id="ARBA00022989"/>
    </source>
</evidence>
<dbReference type="InterPro" id="IPR051461">
    <property type="entry name" value="UPF0750_membrane"/>
</dbReference>
<keyword evidence="2" id="KW-1003">Cell membrane</keyword>
<proteinExistence type="predicted"/>
<keyword evidence="3 6" id="KW-0812">Transmembrane</keyword>
<comment type="subcellular location">
    <subcellularLocation>
        <location evidence="1">Cell membrane</location>
        <topology evidence="1">Multi-pass membrane protein</topology>
    </subcellularLocation>
</comment>
<dbReference type="PANTHER" id="PTHR33545:SF5">
    <property type="entry name" value="UPF0750 MEMBRANE PROTEIN YITT"/>
    <property type="match status" value="1"/>
</dbReference>
<evidence type="ECO:0000256" key="1">
    <source>
        <dbReference type="ARBA" id="ARBA00004651"/>
    </source>
</evidence>
<keyword evidence="5 6" id="KW-0472">Membrane</keyword>
<dbReference type="Pfam" id="PF02588">
    <property type="entry name" value="YitT_membrane"/>
    <property type="match status" value="1"/>
</dbReference>
<name>A0A645CHB1_9ZZZZ</name>
<reference evidence="8" key="1">
    <citation type="submission" date="2019-08" db="EMBL/GenBank/DDBJ databases">
        <authorList>
            <person name="Kucharzyk K."/>
            <person name="Murdoch R.W."/>
            <person name="Higgins S."/>
            <person name="Loffler F."/>
        </authorList>
    </citation>
    <scope>NUCLEOTIDE SEQUENCE</scope>
</reference>
<sequence length="287" mass="31419">MKILSKFKLNLKEFALLNLGILLISAGVYFFSFPNKFVDGGVSGLAIILGNIQNVVSTATIIVIINTLLLIAAFIILGRDFGFKTIYASFMYSAVTWVFEKLVPLKAPLTGETFMELLFSIGLPAIGSAILFYLNASSGGTDIIALILKKYSSLNTGTALLASDALIAFSSLYFFGIRTGMFSVLGLFMKSFIVNNVVESLNMCKYFTIVTEKEEEIRNYIIHELERGATCVDAVGAFTGSKKKMIMTACKRSEAVMLKRRIKKADPDAFMFITNTSEIIGNGFLGV</sequence>
<dbReference type="PIRSF" id="PIRSF006483">
    <property type="entry name" value="Membrane_protein_YitT"/>
    <property type="match status" value="1"/>
</dbReference>
<dbReference type="AlphaFoldDB" id="A0A645CHB1"/>
<dbReference type="InterPro" id="IPR019264">
    <property type="entry name" value="DUF2179"/>
</dbReference>
<evidence type="ECO:0000259" key="7">
    <source>
        <dbReference type="Pfam" id="PF10035"/>
    </source>
</evidence>
<evidence type="ECO:0000313" key="8">
    <source>
        <dbReference type="EMBL" id="MPM76278.1"/>
    </source>
</evidence>
<feature type="transmembrane region" description="Helical" evidence="6">
    <location>
        <begin position="85"/>
        <end position="105"/>
    </location>
</feature>
<feature type="transmembrane region" description="Helical" evidence="6">
    <location>
        <begin position="52"/>
        <end position="78"/>
    </location>
</feature>
<dbReference type="Gene3D" id="3.30.70.120">
    <property type="match status" value="1"/>
</dbReference>
<gene>
    <name evidence="8" type="ORF">SDC9_123276</name>
</gene>
<feature type="domain" description="DUF2179" evidence="7">
    <location>
        <begin position="227"/>
        <end position="281"/>
    </location>
</feature>
<comment type="caution">
    <text evidence="8">The sequence shown here is derived from an EMBL/GenBank/DDBJ whole genome shotgun (WGS) entry which is preliminary data.</text>
</comment>
<feature type="transmembrane region" description="Helical" evidence="6">
    <location>
        <begin position="14"/>
        <end position="32"/>
    </location>
</feature>
<dbReference type="InterPro" id="IPR003740">
    <property type="entry name" value="YitT"/>
</dbReference>
<keyword evidence="4 6" id="KW-1133">Transmembrane helix</keyword>
<dbReference type="EMBL" id="VSSQ01027176">
    <property type="protein sequence ID" value="MPM76278.1"/>
    <property type="molecule type" value="Genomic_DNA"/>
</dbReference>
<dbReference type="PANTHER" id="PTHR33545">
    <property type="entry name" value="UPF0750 MEMBRANE PROTEIN YITT-RELATED"/>
    <property type="match status" value="1"/>
</dbReference>
<protein>
    <recommendedName>
        <fullName evidence="7">DUF2179 domain-containing protein</fullName>
    </recommendedName>
</protein>
<feature type="transmembrane region" description="Helical" evidence="6">
    <location>
        <begin position="157"/>
        <end position="175"/>
    </location>
</feature>
<dbReference type="Pfam" id="PF10035">
    <property type="entry name" value="DUF2179"/>
    <property type="match status" value="1"/>
</dbReference>
<evidence type="ECO:0000256" key="2">
    <source>
        <dbReference type="ARBA" id="ARBA00022475"/>
    </source>
</evidence>
<evidence type="ECO:0000256" key="3">
    <source>
        <dbReference type="ARBA" id="ARBA00022692"/>
    </source>
</evidence>
<organism evidence="8">
    <name type="scientific">bioreactor metagenome</name>
    <dbReference type="NCBI Taxonomy" id="1076179"/>
    <lineage>
        <taxon>unclassified sequences</taxon>
        <taxon>metagenomes</taxon>
        <taxon>ecological metagenomes</taxon>
    </lineage>
</organism>
<dbReference type="CDD" id="cd16380">
    <property type="entry name" value="YitT_C"/>
    <property type="match status" value="1"/>
</dbReference>
<evidence type="ECO:0000256" key="5">
    <source>
        <dbReference type="ARBA" id="ARBA00023136"/>
    </source>
</evidence>